<proteinExistence type="predicted"/>
<sequence length="511" mass="58327">MVYSARNRGRRRIMDYGEGHYNWLVYGGFLLLHIGISLHILLTKREQPNEALFWLLLVALFPVGGIVCYLLFGIVRLEHAQKKVLELQTRMKKDPGKYFGPELAALQDALKKFAPPAEVADNPHNRTLDRLFPDYPALDGNSLEMLRDGVTAYPRMLEDIAGARHCIRMQSYILMSDEVGRAFMSALEERARAGVDVKVIFDSLGSLKSYFSHYFRRLLLRKQANFKIRSFSPFHLVTPWHFQLRNHRKLLLIDGRIAYSGGINISDGNEHLTRVPASRHIHDLHARIEGPAVAEFAKSFFIDWSYTTRRKWIDGVGPWDFPLPERRGPAVVRVLSSGPGGNYEGTRRLFFAAAMAAKKSLWIMTPYFVPGAEYIDLLCLTAARGVDVRIIVPADNDHFFVSWAAQNYYSTLLEAGVKIYNKQGLFSHIKALLVDEGSWGFMGSSNCDSRSFRLNFELDFCYEAGPFVEKMHRQFLDELAHSTPVTLEEVRRKSFARQLGENIFALFTPIL</sequence>
<dbReference type="Pfam" id="PF13091">
    <property type="entry name" value="PLDc_2"/>
    <property type="match status" value="2"/>
</dbReference>
<evidence type="ECO:0000256" key="11">
    <source>
        <dbReference type="ARBA" id="ARBA00023264"/>
    </source>
</evidence>
<keyword evidence="3" id="KW-0444">Lipid biosynthesis</keyword>
<evidence type="ECO:0000256" key="4">
    <source>
        <dbReference type="ARBA" id="ARBA00022679"/>
    </source>
</evidence>
<dbReference type="NCBIfam" id="TIGR04265">
    <property type="entry name" value="bac_cardiolipin"/>
    <property type="match status" value="1"/>
</dbReference>
<dbReference type="SMART" id="SM00155">
    <property type="entry name" value="PLDc"/>
    <property type="match status" value="2"/>
</dbReference>
<evidence type="ECO:0000256" key="10">
    <source>
        <dbReference type="ARBA" id="ARBA00023209"/>
    </source>
</evidence>
<feature type="transmembrane region" description="Helical" evidence="13">
    <location>
        <begin position="21"/>
        <end position="41"/>
    </location>
</feature>
<reference evidence="15 16" key="1">
    <citation type="submission" date="2019-08" db="EMBL/GenBank/DDBJ databases">
        <title>In-depth cultivation of the pig gut microbiome towards novel bacterial diversity and tailored functional studies.</title>
        <authorList>
            <person name="Wylensek D."/>
            <person name="Hitch T.C.A."/>
            <person name="Clavel T."/>
        </authorList>
    </citation>
    <scope>NUCLEOTIDE SEQUENCE [LARGE SCALE GENOMIC DNA]</scope>
    <source>
        <strain evidence="15 16">BBE-744-WT-12</strain>
    </source>
</reference>
<evidence type="ECO:0000256" key="1">
    <source>
        <dbReference type="ARBA" id="ARBA00004651"/>
    </source>
</evidence>
<dbReference type="PROSITE" id="PS50035">
    <property type="entry name" value="PLD"/>
    <property type="match status" value="2"/>
</dbReference>
<evidence type="ECO:0000256" key="6">
    <source>
        <dbReference type="ARBA" id="ARBA00022737"/>
    </source>
</evidence>
<dbReference type="Proteomes" id="UP000435649">
    <property type="component" value="Unassembled WGS sequence"/>
</dbReference>
<dbReference type="SUPFAM" id="SSF56024">
    <property type="entry name" value="Phospholipase D/nuclease"/>
    <property type="match status" value="2"/>
</dbReference>
<dbReference type="PANTHER" id="PTHR21248">
    <property type="entry name" value="CARDIOLIPIN SYNTHASE"/>
    <property type="match status" value="1"/>
</dbReference>
<comment type="caution">
    <text evidence="15">The sequence shown here is derived from an EMBL/GenBank/DDBJ whole genome shotgun (WGS) entry which is preliminary data.</text>
</comment>
<keyword evidence="11" id="KW-1208">Phospholipid metabolism</keyword>
<feature type="domain" description="PLD phosphodiesterase" evidence="14">
    <location>
        <begin position="242"/>
        <end position="269"/>
    </location>
</feature>
<dbReference type="AlphaFoldDB" id="A0A844G041"/>
<protein>
    <recommendedName>
        <fullName evidence="12">Cardiolipin synthase</fullName>
        <ecNumber evidence="12">2.7.8.-</ecNumber>
    </recommendedName>
</protein>
<keyword evidence="2" id="KW-1003">Cell membrane</keyword>
<dbReference type="GO" id="GO:0005886">
    <property type="term" value="C:plasma membrane"/>
    <property type="evidence" value="ECO:0007669"/>
    <property type="project" value="UniProtKB-SubCell"/>
</dbReference>
<dbReference type="Pfam" id="PF13396">
    <property type="entry name" value="PLDc_N"/>
    <property type="match status" value="1"/>
</dbReference>
<evidence type="ECO:0000259" key="14">
    <source>
        <dbReference type="PROSITE" id="PS50035"/>
    </source>
</evidence>
<keyword evidence="16" id="KW-1185">Reference proteome</keyword>
<dbReference type="EMBL" id="VUNS01000002">
    <property type="protein sequence ID" value="MST95909.1"/>
    <property type="molecule type" value="Genomic_DNA"/>
</dbReference>
<dbReference type="InterPro" id="IPR022924">
    <property type="entry name" value="Cardiolipin_synthase"/>
</dbReference>
<keyword evidence="4" id="KW-0808">Transferase</keyword>
<comment type="subcellular location">
    <subcellularLocation>
        <location evidence="1">Cell membrane</location>
        <topology evidence="1">Multi-pass membrane protein</topology>
    </subcellularLocation>
</comment>
<evidence type="ECO:0000313" key="15">
    <source>
        <dbReference type="EMBL" id="MST95909.1"/>
    </source>
</evidence>
<gene>
    <name evidence="15" type="primary">cls</name>
    <name evidence="15" type="ORF">FYJ85_02475</name>
</gene>
<feature type="transmembrane region" description="Helical" evidence="13">
    <location>
        <begin position="53"/>
        <end position="75"/>
    </location>
</feature>
<evidence type="ECO:0000256" key="9">
    <source>
        <dbReference type="ARBA" id="ARBA00023136"/>
    </source>
</evidence>
<evidence type="ECO:0000256" key="13">
    <source>
        <dbReference type="SAM" id="Phobius"/>
    </source>
</evidence>
<evidence type="ECO:0000256" key="3">
    <source>
        <dbReference type="ARBA" id="ARBA00022516"/>
    </source>
</evidence>
<evidence type="ECO:0000313" key="16">
    <source>
        <dbReference type="Proteomes" id="UP000435649"/>
    </source>
</evidence>
<keyword evidence="6" id="KW-0677">Repeat</keyword>
<dbReference type="InterPro" id="IPR001736">
    <property type="entry name" value="PLipase_D/transphosphatidylase"/>
</dbReference>
<keyword evidence="8" id="KW-0443">Lipid metabolism</keyword>
<dbReference type="CDD" id="cd09112">
    <property type="entry name" value="PLDc_CLS_2"/>
    <property type="match status" value="1"/>
</dbReference>
<keyword evidence="5 13" id="KW-0812">Transmembrane</keyword>
<dbReference type="GO" id="GO:0032049">
    <property type="term" value="P:cardiolipin biosynthetic process"/>
    <property type="evidence" value="ECO:0007669"/>
    <property type="project" value="UniProtKB-UniRule"/>
</dbReference>
<keyword evidence="10" id="KW-0594">Phospholipid biosynthesis</keyword>
<evidence type="ECO:0000256" key="2">
    <source>
        <dbReference type="ARBA" id="ARBA00022475"/>
    </source>
</evidence>
<evidence type="ECO:0000256" key="7">
    <source>
        <dbReference type="ARBA" id="ARBA00022989"/>
    </source>
</evidence>
<dbReference type="InterPro" id="IPR025202">
    <property type="entry name" value="PLD-like_dom"/>
</dbReference>
<accession>A0A844G041</accession>
<dbReference type="CDD" id="cd09110">
    <property type="entry name" value="PLDc_CLS_1"/>
    <property type="match status" value="1"/>
</dbReference>
<keyword evidence="7 13" id="KW-1133">Transmembrane helix</keyword>
<evidence type="ECO:0000256" key="12">
    <source>
        <dbReference type="NCBIfam" id="TIGR04265"/>
    </source>
</evidence>
<dbReference type="EC" id="2.7.8.-" evidence="12"/>
<dbReference type="InterPro" id="IPR027379">
    <property type="entry name" value="CLS_N"/>
</dbReference>
<keyword evidence="9 13" id="KW-0472">Membrane</keyword>
<name>A0A844G041_9BACT</name>
<feature type="domain" description="PLD phosphodiesterase" evidence="14">
    <location>
        <begin position="423"/>
        <end position="451"/>
    </location>
</feature>
<organism evidence="15 16">
    <name type="scientific">Victivallis lenta</name>
    <dbReference type="NCBI Taxonomy" id="2606640"/>
    <lineage>
        <taxon>Bacteria</taxon>
        <taxon>Pseudomonadati</taxon>
        <taxon>Lentisphaerota</taxon>
        <taxon>Lentisphaeria</taxon>
        <taxon>Victivallales</taxon>
        <taxon>Victivallaceae</taxon>
        <taxon>Victivallis</taxon>
    </lineage>
</organism>
<evidence type="ECO:0000256" key="8">
    <source>
        <dbReference type="ARBA" id="ARBA00023098"/>
    </source>
</evidence>
<dbReference type="Gene3D" id="3.30.870.10">
    <property type="entry name" value="Endonuclease Chain A"/>
    <property type="match status" value="2"/>
</dbReference>
<dbReference type="GO" id="GO:0008808">
    <property type="term" value="F:cardiolipin synthase activity"/>
    <property type="evidence" value="ECO:0007669"/>
    <property type="project" value="UniProtKB-UniRule"/>
</dbReference>
<dbReference type="PANTHER" id="PTHR21248:SF22">
    <property type="entry name" value="PHOSPHOLIPASE D"/>
    <property type="match status" value="1"/>
</dbReference>
<evidence type="ECO:0000256" key="5">
    <source>
        <dbReference type="ARBA" id="ARBA00022692"/>
    </source>
</evidence>